<dbReference type="GO" id="GO:0046872">
    <property type="term" value="F:metal ion binding"/>
    <property type="evidence" value="ECO:0007669"/>
    <property type="project" value="InterPro"/>
</dbReference>
<dbReference type="GO" id="GO:0008360">
    <property type="term" value="P:regulation of cell shape"/>
    <property type="evidence" value="ECO:0007669"/>
    <property type="project" value="UniProtKB-KW"/>
</dbReference>
<keyword evidence="8" id="KW-0573">Peptidoglycan synthesis</keyword>
<dbReference type="Pfam" id="PF07478">
    <property type="entry name" value="Dala_Dala_lig_C"/>
    <property type="match status" value="1"/>
</dbReference>
<keyword evidence="7" id="KW-0133">Cell shape</keyword>
<dbReference type="EMBL" id="DS271570">
    <property type="protein sequence ID" value="EFP02300.1"/>
    <property type="molecule type" value="Genomic_DNA"/>
</dbReference>
<dbReference type="AlphaFoldDB" id="E3NWG3"/>
<dbReference type="InterPro" id="IPR011095">
    <property type="entry name" value="Dala_Dala_lig_C"/>
</dbReference>
<evidence type="ECO:0000313" key="12">
    <source>
        <dbReference type="EMBL" id="EFP02300.1"/>
    </source>
</evidence>
<evidence type="ECO:0000256" key="3">
    <source>
        <dbReference type="ARBA" id="ARBA00022490"/>
    </source>
</evidence>
<dbReference type="HAMAP" id="MF_00047">
    <property type="entry name" value="Dala_Dala_lig"/>
    <property type="match status" value="1"/>
</dbReference>
<evidence type="ECO:0000256" key="1">
    <source>
        <dbReference type="ARBA" id="ARBA00004496"/>
    </source>
</evidence>
<dbReference type="Proteomes" id="UP000008281">
    <property type="component" value="Unassembled WGS sequence"/>
</dbReference>
<dbReference type="HOGENOM" id="CLU_039268_0_1_1"/>
<evidence type="ECO:0000256" key="8">
    <source>
        <dbReference type="ARBA" id="ARBA00022984"/>
    </source>
</evidence>
<dbReference type="eggNOG" id="ENOG502S30X">
    <property type="taxonomic scope" value="Eukaryota"/>
</dbReference>
<dbReference type="GO" id="GO:0005524">
    <property type="term" value="F:ATP binding"/>
    <property type="evidence" value="ECO:0007669"/>
    <property type="project" value="UniProtKB-UniRule"/>
</dbReference>
<name>E3NWG3_CAERE</name>
<sequence>MTQTPTTRVAVIGGGISDEHEVSIASAASVVRAVAALGLEAVPFTIARDGRWLTDDGHRLPAHEALARIADCDLAFPVLHGVDGEDGAIAGLLRMAGIPFVGAPVRAGALGMDKWATKLIADDLGIATSRGALAGGWAAPVGAAFASELRPPLVVKPTTGGSSNGVFVVADRSDLVATVEQARAYGETVLVEEYVRGREVDIAVFRDAAGGLRVGSTLEIGVVPGGVFDRAEKYDGSAEFTIPASLDPREEGAIRQAAVLLYEALGCAGVARFDFFATDDGVVLNEVNTSPGMTEQSQVPRMYAAVGLDYAGLVGELIAAAREWIRPL</sequence>
<accession>E3NWG3</accession>
<dbReference type="InterPro" id="IPR011761">
    <property type="entry name" value="ATP-grasp"/>
</dbReference>
<dbReference type="InParanoid" id="E3NWG3"/>
<evidence type="ECO:0000256" key="2">
    <source>
        <dbReference type="ARBA" id="ARBA00010871"/>
    </source>
</evidence>
<dbReference type="PROSITE" id="PS00843">
    <property type="entry name" value="DALA_DALA_LIGASE_1"/>
    <property type="match status" value="1"/>
</dbReference>
<gene>
    <name evidence="12" type="ORF">CRE_28014</name>
</gene>
<evidence type="ECO:0000256" key="7">
    <source>
        <dbReference type="ARBA" id="ARBA00022960"/>
    </source>
</evidence>
<dbReference type="SUPFAM" id="SSF52440">
    <property type="entry name" value="PreATP-grasp domain"/>
    <property type="match status" value="1"/>
</dbReference>
<comment type="subcellular location">
    <subcellularLocation>
        <location evidence="1">Cytoplasm</location>
    </subcellularLocation>
</comment>
<keyword evidence="9" id="KW-0961">Cell wall biogenesis/degradation</keyword>
<evidence type="ECO:0000259" key="11">
    <source>
        <dbReference type="PROSITE" id="PS50975"/>
    </source>
</evidence>
<keyword evidence="5 10" id="KW-0547">Nucleotide-binding</keyword>
<comment type="similarity">
    <text evidence="2">Belongs to the D-alanine--D-alanine ligase family.</text>
</comment>
<dbReference type="OrthoDB" id="7679175at2759"/>
<dbReference type="Pfam" id="PF01820">
    <property type="entry name" value="Dala_Dala_lig_N"/>
    <property type="match status" value="2"/>
</dbReference>
<protein>
    <recommendedName>
        <fullName evidence="11">ATP-grasp domain-containing protein</fullName>
    </recommendedName>
</protein>
<dbReference type="OMA" id="TQYRIPC"/>
<dbReference type="InterPro" id="IPR016185">
    <property type="entry name" value="PreATP-grasp_dom_sf"/>
</dbReference>
<evidence type="ECO:0000256" key="5">
    <source>
        <dbReference type="ARBA" id="ARBA00022741"/>
    </source>
</evidence>
<dbReference type="GO" id="GO:0008716">
    <property type="term" value="F:D-alanine-D-alanine ligase activity"/>
    <property type="evidence" value="ECO:0007669"/>
    <property type="project" value="InterPro"/>
</dbReference>
<dbReference type="Gene3D" id="3.30.470.20">
    <property type="entry name" value="ATP-grasp fold, B domain"/>
    <property type="match status" value="1"/>
</dbReference>
<dbReference type="PROSITE" id="PS50975">
    <property type="entry name" value="ATP_GRASP"/>
    <property type="match status" value="1"/>
</dbReference>
<dbReference type="PANTHER" id="PTHR23132">
    <property type="entry name" value="D-ALANINE--D-ALANINE LIGASE"/>
    <property type="match status" value="1"/>
</dbReference>
<keyword evidence="6 10" id="KW-0067">ATP-binding</keyword>
<keyword evidence="13" id="KW-1185">Reference proteome</keyword>
<feature type="domain" description="ATP-grasp" evidence="11">
    <location>
        <begin position="118"/>
        <end position="319"/>
    </location>
</feature>
<evidence type="ECO:0000256" key="10">
    <source>
        <dbReference type="PROSITE-ProRule" id="PRU00409"/>
    </source>
</evidence>
<dbReference type="InterPro" id="IPR011127">
    <property type="entry name" value="Dala_Dala_lig_N"/>
</dbReference>
<dbReference type="PROSITE" id="PS00844">
    <property type="entry name" value="DALA_DALA_LIGASE_2"/>
    <property type="match status" value="1"/>
</dbReference>
<reference evidence="12" key="1">
    <citation type="submission" date="2007-07" db="EMBL/GenBank/DDBJ databases">
        <title>PCAP assembly of the Caenorhabditis remanei genome.</title>
        <authorList>
            <consortium name="The Caenorhabditis remanei Sequencing Consortium"/>
            <person name="Wilson R.K."/>
        </authorList>
    </citation>
    <scope>NUCLEOTIDE SEQUENCE [LARGE SCALE GENOMIC DNA]</scope>
    <source>
        <strain evidence="12">PB4641</strain>
    </source>
</reference>
<evidence type="ECO:0000256" key="4">
    <source>
        <dbReference type="ARBA" id="ARBA00022598"/>
    </source>
</evidence>
<dbReference type="PIRSF" id="PIRSF039102">
    <property type="entry name" value="Ddl/VanB"/>
    <property type="match status" value="1"/>
</dbReference>
<dbReference type="InterPro" id="IPR013815">
    <property type="entry name" value="ATP_grasp_subdomain_1"/>
</dbReference>
<keyword evidence="3" id="KW-0963">Cytoplasm</keyword>
<organism evidence="13">
    <name type="scientific">Caenorhabditis remanei</name>
    <name type="common">Caenorhabditis vulgaris</name>
    <dbReference type="NCBI Taxonomy" id="31234"/>
    <lineage>
        <taxon>Eukaryota</taxon>
        <taxon>Metazoa</taxon>
        <taxon>Ecdysozoa</taxon>
        <taxon>Nematoda</taxon>
        <taxon>Chromadorea</taxon>
        <taxon>Rhabditida</taxon>
        <taxon>Rhabditina</taxon>
        <taxon>Rhabditomorpha</taxon>
        <taxon>Rhabditoidea</taxon>
        <taxon>Rhabditidae</taxon>
        <taxon>Peloderinae</taxon>
        <taxon>Caenorhabditis</taxon>
    </lineage>
</organism>
<dbReference type="InterPro" id="IPR000291">
    <property type="entry name" value="D-Ala_lig_Van_CS"/>
</dbReference>
<dbReference type="SUPFAM" id="SSF56059">
    <property type="entry name" value="Glutathione synthetase ATP-binding domain-like"/>
    <property type="match status" value="1"/>
</dbReference>
<dbReference type="NCBIfam" id="TIGR01205">
    <property type="entry name" value="D_ala_D_alaTIGR"/>
    <property type="match status" value="1"/>
</dbReference>
<dbReference type="GO" id="GO:0005737">
    <property type="term" value="C:cytoplasm"/>
    <property type="evidence" value="ECO:0007669"/>
    <property type="project" value="UniProtKB-SubCell"/>
</dbReference>
<keyword evidence="4" id="KW-0436">Ligase</keyword>
<evidence type="ECO:0000313" key="13">
    <source>
        <dbReference type="Proteomes" id="UP000008281"/>
    </source>
</evidence>
<evidence type="ECO:0000256" key="9">
    <source>
        <dbReference type="ARBA" id="ARBA00023316"/>
    </source>
</evidence>
<dbReference type="STRING" id="31234.E3NWG3"/>
<dbReference type="GO" id="GO:0071555">
    <property type="term" value="P:cell wall organization"/>
    <property type="evidence" value="ECO:0007669"/>
    <property type="project" value="UniProtKB-KW"/>
</dbReference>
<dbReference type="Gene3D" id="3.40.50.20">
    <property type="match status" value="1"/>
</dbReference>
<dbReference type="Gene3D" id="3.30.1490.20">
    <property type="entry name" value="ATP-grasp fold, A domain"/>
    <property type="match status" value="1"/>
</dbReference>
<proteinExistence type="inferred from homology"/>
<evidence type="ECO:0000256" key="6">
    <source>
        <dbReference type="ARBA" id="ARBA00022840"/>
    </source>
</evidence>
<dbReference type="InterPro" id="IPR005905">
    <property type="entry name" value="D_ala_D_ala"/>
</dbReference>
<dbReference type="PANTHER" id="PTHR23132:SF23">
    <property type="entry name" value="D-ALANINE--D-ALANINE LIGASE B"/>
    <property type="match status" value="1"/>
</dbReference>